<evidence type="ECO:0000259" key="2">
    <source>
        <dbReference type="Pfam" id="PF00144"/>
    </source>
</evidence>
<evidence type="ECO:0000313" key="4">
    <source>
        <dbReference type="Proteomes" id="UP000340077"/>
    </source>
</evidence>
<comment type="caution">
    <text evidence="3">The sequence shown here is derived from an EMBL/GenBank/DDBJ whole genome shotgun (WGS) entry which is preliminary data.</text>
</comment>
<protein>
    <submittedName>
        <fullName evidence="3">6-aminohexanoate-dimer hydrolase</fullName>
    </submittedName>
</protein>
<organism evidence="3 4">
    <name type="scientific">Marinobacter salsuginis</name>
    <dbReference type="NCBI Taxonomy" id="418719"/>
    <lineage>
        <taxon>Bacteria</taxon>
        <taxon>Pseudomonadati</taxon>
        <taxon>Pseudomonadota</taxon>
        <taxon>Gammaproteobacteria</taxon>
        <taxon>Pseudomonadales</taxon>
        <taxon>Marinobacteraceae</taxon>
        <taxon>Marinobacter</taxon>
    </lineage>
</organism>
<dbReference type="PANTHER" id="PTHR43283">
    <property type="entry name" value="BETA-LACTAMASE-RELATED"/>
    <property type="match status" value="1"/>
</dbReference>
<feature type="signal peptide" evidence="1">
    <location>
        <begin position="1"/>
        <end position="23"/>
    </location>
</feature>
<dbReference type="AlphaFoldDB" id="A0A5M3PSC3"/>
<dbReference type="PANTHER" id="PTHR43283:SF7">
    <property type="entry name" value="BETA-LACTAMASE-RELATED DOMAIN-CONTAINING PROTEIN"/>
    <property type="match status" value="1"/>
</dbReference>
<dbReference type="EMBL" id="BGZH01000003">
    <property type="protein sequence ID" value="GBO85686.1"/>
    <property type="molecule type" value="Genomic_DNA"/>
</dbReference>
<name>A0A5M3PSC3_9GAMM</name>
<dbReference type="GO" id="GO:0016787">
    <property type="term" value="F:hydrolase activity"/>
    <property type="evidence" value="ECO:0007669"/>
    <property type="project" value="UniProtKB-KW"/>
</dbReference>
<dbReference type="InterPro" id="IPR001466">
    <property type="entry name" value="Beta-lactam-related"/>
</dbReference>
<feature type="domain" description="Beta-lactamase-related" evidence="2">
    <location>
        <begin position="43"/>
        <end position="308"/>
    </location>
</feature>
<dbReference type="Proteomes" id="UP000340077">
    <property type="component" value="Unassembled WGS sequence"/>
</dbReference>
<evidence type="ECO:0000313" key="3">
    <source>
        <dbReference type="EMBL" id="GBO85686.1"/>
    </source>
</evidence>
<dbReference type="InterPro" id="IPR050789">
    <property type="entry name" value="Diverse_Enzym_Activities"/>
</dbReference>
<dbReference type="Gene3D" id="3.40.710.10">
    <property type="entry name" value="DD-peptidase/beta-lactamase superfamily"/>
    <property type="match status" value="1"/>
</dbReference>
<feature type="chain" id="PRO_5024450395" evidence="1">
    <location>
        <begin position="24"/>
        <end position="332"/>
    </location>
</feature>
<proteinExistence type="predicted"/>
<evidence type="ECO:0000256" key="1">
    <source>
        <dbReference type="SAM" id="SignalP"/>
    </source>
</evidence>
<gene>
    <name evidence="3" type="ORF">MS5N3_31370</name>
</gene>
<dbReference type="RefSeq" id="WP_153634659.1">
    <property type="nucleotide sequence ID" value="NZ_BGZH01000003.1"/>
</dbReference>
<dbReference type="Pfam" id="PF00144">
    <property type="entry name" value="Beta-lactamase"/>
    <property type="match status" value="1"/>
</dbReference>
<sequence>MQRFLNWLFALLLLIPLSSYSETADWRTQVAREAAKLERLYTLIVVHEGQEVLALDLKGTGLDTLTNIKSLSKTVLAAMVGIGIEKGVFEGIDQPVVETLGDRVPASATEGVERITLGHLLSLQAGLRRTSGQYYGPWVNSENWVHHVLTRPFVDAPGGRMLYSTGSSHLLSAALTESAGRSTLALAREWLGEPLNITIPAWGRDPQGIYFGGNNMLLSPRDLVKIGELYRNEGRIGDRRLFPEDWVRESWIERARSAYTDDPYGYGWFQQPLAGEMGYYGRGYGGQVLYVMPARQLTVVMTSDPTPPSPGSTFLRRQFRLIEDHIIPAMEN</sequence>
<dbReference type="SUPFAM" id="SSF56601">
    <property type="entry name" value="beta-lactamase/transpeptidase-like"/>
    <property type="match status" value="1"/>
</dbReference>
<accession>A0A5M3PSC3</accession>
<keyword evidence="1" id="KW-0732">Signal</keyword>
<dbReference type="InterPro" id="IPR012338">
    <property type="entry name" value="Beta-lactam/transpept-like"/>
</dbReference>
<reference evidence="3 4" key="1">
    <citation type="journal article" date="2019" name="J. Gen. Appl. Microbiol.">
        <title>Aerobic degradation of cis-dichloroethene by the marine bacterium Marinobacter salsuginis strain 5N-3.</title>
        <authorList>
            <person name="Inoue Y."/>
            <person name="Fukunaga Y."/>
            <person name="Katsumata H."/>
            <person name="Ohji S."/>
            <person name="Hosoyama A."/>
            <person name="Mori K."/>
            <person name="Ando K."/>
        </authorList>
    </citation>
    <scope>NUCLEOTIDE SEQUENCE [LARGE SCALE GENOMIC DNA]</scope>
    <source>
        <strain evidence="3 4">5N-3</strain>
    </source>
</reference>
<keyword evidence="4" id="KW-1185">Reference proteome</keyword>
<keyword evidence="3" id="KW-0378">Hydrolase</keyword>